<dbReference type="KEGG" id="slan:GV829_09020"/>
<reference evidence="3 4" key="1">
    <citation type="submission" date="2020-01" db="EMBL/GenBank/DDBJ databases">
        <title>Sphingomonas sp. strain CSW-10.</title>
        <authorList>
            <person name="Chen W.-M."/>
        </authorList>
    </citation>
    <scope>NUCLEOTIDE SEQUENCE [LARGE SCALE GENOMIC DNA]</scope>
    <source>
        <strain evidence="3 4">CSW-10</strain>
    </source>
</reference>
<dbReference type="Pfam" id="PF03413">
    <property type="entry name" value="PepSY"/>
    <property type="match status" value="1"/>
</dbReference>
<proteinExistence type="predicted"/>
<name>A0A6M4AV61_9SPHN</name>
<sequence length="164" mass="17947">MPISIIALSAVFAFAQAASEAPAVCLRHAVAIAERATSGKVIEAEPQWSQGRSIYEVDVIDGSELRRLVITSTGRIQRNERLMVRNVWSGVVDREERRAIARAGRLSEILAGLERRSGGRAIEASFEVEGDRPLYEVELMTSIGQTTIYLDAVSGTQVLHVPDD</sequence>
<feature type="signal peptide" evidence="1">
    <location>
        <begin position="1"/>
        <end position="17"/>
    </location>
</feature>
<evidence type="ECO:0000256" key="1">
    <source>
        <dbReference type="SAM" id="SignalP"/>
    </source>
</evidence>
<dbReference type="EMBL" id="CP053015">
    <property type="protein sequence ID" value="QJQ32576.1"/>
    <property type="molecule type" value="Genomic_DNA"/>
</dbReference>
<organism evidence="3 4">
    <name type="scientific">Sphingomonas lacunae</name>
    <dbReference type="NCBI Taxonomy" id="2698828"/>
    <lineage>
        <taxon>Bacteria</taxon>
        <taxon>Pseudomonadati</taxon>
        <taxon>Pseudomonadota</taxon>
        <taxon>Alphaproteobacteria</taxon>
        <taxon>Sphingomonadales</taxon>
        <taxon>Sphingomonadaceae</taxon>
        <taxon>Sphingomonas</taxon>
    </lineage>
</organism>
<evidence type="ECO:0000259" key="2">
    <source>
        <dbReference type="Pfam" id="PF03413"/>
    </source>
</evidence>
<gene>
    <name evidence="3" type="ORF">GV829_09020</name>
</gene>
<keyword evidence="1" id="KW-0732">Signal</keyword>
<protein>
    <recommendedName>
        <fullName evidence="2">PepSY domain-containing protein</fullName>
    </recommendedName>
</protein>
<dbReference type="Proteomes" id="UP000503018">
    <property type="component" value="Chromosome"/>
</dbReference>
<keyword evidence="4" id="KW-1185">Reference proteome</keyword>
<evidence type="ECO:0000313" key="4">
    <source>
        <dbReference type="Proteomes" id="UP000503018"/>
    </source>
</evidence>
<feature type="domain" description="PepSY" evidence="2">
    <location>
        <begin position="114"/>
        <end position="156"/>
    </location>
</feature>
<dbReference type="InterPro" id="IPR025711">
    <property type="entry name" value="PepSY"/>
</dbReference>
<accession>A0A6M4AV61</accession>
<dbReference type="Gene3D" id="3.10.450.40">
    <property type="match status" value="2"/>
</dbReference>
<dbReference type="RefSeq" id="WP_169945973.1">
    <property type="nucleotide sequence ID" value="NZ_CP053015.1"/>
</dbReference>
<dbReference type="AlphaFoldDB" id="A0A6M4AV61"/>
<feature type="chain" id="PRO_5026944909" description="PepSY domain-containing protein" evidence="1">
    <location>
        <begin position="18"/>
        <end position="164"/>
    </location>
</feature>
<evidence type="ECO:0000313" key="3">
    <source>
        <dbReference type="EMBL" id="QJQ32576.1"/>
    </source>
</evidence>